<dbReference type="PANTHER" id="PTHR34297">
    <property type="entry name" value="HYPOTHETICAL CYTOSOLIC PROTEIN-RELATED"/>
    <property type="match status" value="1"/>
</dbReference>
<accession>A0A2X3MMZ4</accession>
<dbReference type="RefSeq" id="WP_122031710.1">
    <property type="nucleotide sequence ID" value="NZ_LS483254.1"/>
</dbReference>
<dbReference type="Proteomes" id="UP000249818">
    <property type="component" value="Chromosome BARAN1"/>
</dbReference>
<dbReference type="InterPro" id="IPR005531">
    <property type="entry name" value="Asp23"/>
</dbReference>
<name>A0A2X3MMZ4_9BACT</name>
<comment type="similarity">
    <text evidence="1">Belongs to the asp23 family.</text>
</comment>
<reference evidence="3" key="1">
    <citation type="submission" date="2018-05" db="EMBL/GenBank/DDBJ databases">
        <authorList>
            <person name="Hao L."/>
        </authorList>
    </citation>
    <scope>NUCLEOTIDE SEQUENCE [LARGE SCALE GENOMIC DNA]</scope>
</reference>
<protein>
    <submittedName>
        <fullName evidence="2">Alkaline shock protein</fullName>
    </submittedName>
</protein>
<evidence type="ECO:0000313" key="2">
    <source>
        <dbReference type="EMBL" id="SQD93334.1"/>
    </source>
</evidence>
<keyword evidence="3" id="KW-1185">Reference proteome</keyword>
<evidence type="ECO:0000256" key="1">
    <source>
        <dbReference type="ARBA" id="ARBA00005721"/>
    </source>
</evidence>
<dbReference type="EMBL" id="LS483254">
    <property type="protein sequence ID" value="SQD93334.1"/>
    <property type="molecule type" value="Genomic_DNA"/>
</dbReference>
<dbReference type="KEGG" id="bana:BARAN1_1312"/>
<organism evidence="2 3">
    <name type="scientific">Candidatus Bipolaricaulis anaerobius</name>
    <dbReference type="NCBI Taxonomy" id="2026885"/>
    <lineage>
        <taxon>Bacteria</taxon>
        <taxon>Candidatus Bipolaricaulota</taxon>
        <taxon>Candidatus Bipolaricaulia</taxon>
        <taxon>Candidatus Bipolaricaulales</taxon>
        <taxon>Candidatus Bipolaricaulaceae</taxon>
        <taxon>Candidatus Bipolaricaulis</taxon>
    </lineage>
</organism>
<dbReference type="Pfam" id="PF03780">
    <property type="entry name" value="Asp23"/>
    <property type="match status" value="1"/>
</dbReference>
<evidence type="ECO:0000313" key="3">
    <source>
        <dbReference type="Proteomes" id="UP000249818"/>
    </source>
</evidence>
<dbReference type="PANTHER" id="PTHR34297:SF1">
    <property type="entry name" value="ASP23_GLS24 FAMILY ENVELOPE STRESS RESPONSE PROTEIN"/>
    <property type="match status" value="1"/>
</dbReference>
<dbReference type="AlphaFoldDB" id="A0A2X3MMZ4"/>
<proteinExistence type="inferred from homology"/>
<gene>
    <name evidence="2" type="ORF">BARAN1_1312</name>
</gene>
<sequence>MAEPRWETPQPLGVVAVRQEVLSAIAARAIAGIEGVRSLRGGGIIGLLGGGEEGIQITIRGDVVDVELRIAVVLGYSVHSVAQAVQRRVREDLEGMVGITVGRVDVHVRHVIPPEEILMLEGGEDGEG</sequence>